<accession>A0ABT9PFW3</accession>
<feature type="domain" description="Four-carbon acid sugar kinase nucleotide binding" evidence="14">
    <location>
        <begin position="260"/>
        <end position="417"/>
    </location>
</feature>
<comment type="catalytic activity">
    <reaction evidence="7">
        <text>3-dehydro-L-erythronate + ATP = 3-dehydro-4-O-phospho-L-erythronate + ADP + H(+)</text>
        <dbReference type="Rhea" id="RHEA:52552"/>
        <dbReference type="ChEBI" id="CHEBI:15378"/>
        <dbReference type="ChEBI" id="CHEBI:30616"/>
        <dbReference type="ChEBI" id="CHEBI:136592"/>
        <dbReference type="ChEBI" id="CHEBI:136670"/>
        <dbReference type="ChEBI" id="CHEBI:456216"/>
        <dbReference type="EC" id="2.7.1.217"/>
    </reaction>
</comment>
<evidence type="ECO:0000259" key="14">
    <source>
        <dbReference type="Pfam" id="PF17042"/>
    </source>
</evidence>
<evidence type="ECO:0000313" key="15">
    <source>
        <dbReference type="EMBL" id="MDP9831603.1"/>
    </source>
</evidence>
<evidence type="ECO:0000256" key="7">
    <source>
        <dbReference type="ARBA" id="ARBA00035898"/>
    </source>
</evidence>
<keyword evidence="5" id="KW-0067">ATP-binding</keyword>
<dbReference type="Gene3D" id="3.40.50.10840">
    <property type="entry name" value="Putative sugar-binding, N-terminal domain"/>
    <property type="match status" value="1"/>
</dbReference>
<evidence type="ECO:0000256" key="6">
    <source>
        <dbReference type="ARBA" id="ARBA00023277"/>
    </source>
</evidence>
<organism evidence="15 16">
    <name type="scientific">Trueperella abortisuis</name>
    <dbReference type="NCBI Taxonomy" id="445930"/>
    <lineage>
        <taxon>Bacteria</taxon>
        <taxon>Bacillati</taxon>
        <taxon>Actinomycetota</taxon>
        <taxon>Actinomycetes</taxon>
        <taxon>Actinomycetales</taxon>
        <taxon>Actinomycetaceae</taxon>
        <taxon>Trueperella</taxon>
    </lineage>
</organism>
<dbReference type="InterPro" id="IPR050007">
    <property type="entry name" value="OtnK"/>
</dbReference>
<evidence type="ECO:0000256" key="1">
    <source>
        <dbReference type="ARBA" id="ARBA00005715"/>
    </source>
</evidence>
<evidence type="ECO:0000256" key="9">
    <source>
        <dbReference type="ARBA" id="ARBA00037335"/>
    </source>
</evidence>
<evidence type="ECO:0000313" key="16">
    <source>
        <dbReference type="Proteomes" id="UP001230145"/>
    </source>
</evidence>
<keyword evidence="3" id="KW-0547">Nucleotide-binding</keyword>
<evidence type="ECO:0000256" key="3">
    <source>
        <dbReference type="ARBA" id="ARBA00022741"/>
    </source>
</evidence>
<dbReference type="EC" id="2.7.1.217" evidence="10"/>
<reference evidence="15 16" key="1">
    <citation type="submission" date="2023-07" db="EMBL/GenBank/DDBJ databases">
        <title>Sequencing the genomes of 1000 actinobacteria strains.</title>
        <authorList>
            <person name="Klenk H.-P."/>
        </authorList>
    </citation>
    <scope>NUCLEOTIDE SEQUENCE [LARGE SCALE GENOMIC DNA]</scope>
    <source>
        <strain evidence="15 16">DSM 19515</strain>
    </source>
</reference>
<name>A0ABT9PFW3_9ACTO</name>
<evidence type="ECO:0000256" key="5">
    <source>
        <dbReference type="ARBA" id="ARBA00022840"/>
    </source>
</evidence>
<dbReference type="Pfam" id="PF17042">
    <property type="entry name" value="NBD_C"/>
    <property type="match status" value="1"/>
</dbReference>
<sequence>MGVRLGVIADDFTGATDIAGFLVDAGMSTVQLNEPSAEEIKTIASDTDAIVVGLKTRSAPSAEAATRSRQVLQALRSCGTEKFFFKYCSTFDSTEHGNIGPVTDALLDELGEEFTIIVPSLPVNGREVYHGYLFVNGELLSESGMRNHPINPMRDSNLMRLMNAQSNGVATNISYHTVRQGVEATKQALSQTAGQANYAVLDALTDAHLDIIGKAALSLKLVTGGSGLGAALARALIQEQGGHLAAPTKSWKYSAGKAIIFSGSSSDMTNRQVNTYRKKAPSYALNIAKIMENPNSYQQIVLTWLTETLASNKIAPLIFATASPEKVRESQEKFGVSEVSSAIENFFARLSQDVLKLGVTRFIVAGGETSGAVAQALGARGFYVGPQIDPGVPWTKTLDGKLDLALKSGNFGDEDFFMRAQLMTRHE</sequence>
<dbReference type="NCBIfam" id="NF043035">
    <property type="entry name" value="OxoTetrKin"/>
    <property type="match status" value="1"/>
</dbReference>
<dbReference type="InterPro" id="IPR037051">
    <property type="entry name" value="4-carb_acid_sugar_kinase_N_sf"/>
</dbReference>
<evidence type="ECO:0000259" key="13">
    <source>
        <dbReference type="Pfam" id="PF07005"/>
    </source>
</evidence>
<dbReference type="EMBL" id="JAUSQL010000001">
    <property type="protein sequence ID" value="MDP9831603.1"/>
    <property type="molecule type" value="Genomic_DNA"/>
</dbReference>
<protein>
    <recommendedName>
        <fullName evidence="11">3-oxo-tetronate kinase</fullName>
        <ecNumber evidence="10">2.7.1.217</ecNumber>
    </recommendedName>
    <alternativeName>
        <fullName evidence="12">3-dehydrotetronate 4-kinase</fullName>
    </alternativeName>
</protein>
<comment type="caution">
    <text evidence="15">The sequence shown here is derived from an EMBL/GenBank/DDBJ whole genome shotgun (WGS) entry which is preliminary data.</text>
</comment>
<keyword evidence="4" id="KW-0418">Kinase</keyword>
<dbReference type="SUPFAM" id="SSF142764">
    <property type="entry name" value="YgbK-like"/>
    <property type="match status" value="1"/>
</dbReference>
<comment type="function">
    <text evidence="9">Catalyzes the ATP-dependent phosphorylation of 3-oxo-tetronate to 3-oxo-tetronate 4-phosphate.</text>
</comment>
<gene>
    <name evidence="15" type="ORF">J2S45_000282</name>
</gene>
<keyword evidence="6" id="KW-0119">Carbohydrate metabolism</keyword>
<evidence type="ECO:0000256" key="8">
    <source>
        <dbReference type="ARBA" id="ARBA00036346"/>
    </source>
</evidence>
<dbReference type="InterPro" id="IPR010737">
    <property type="entry name" value="4-carb_acid_sugar_kinase_N"/>
</dbReference>
<keyword evidence="16" id="KW-1185">Reference proteome</keyword>
<dbReference type="Pfam" id="PF07005">
    <property type="entry name" value="SBD_N"/>
    <property type="match status" value="1"/>
</dbReference>
<evidence type="ECO:0000256" key="12">
    <source>
        <dbReference type="ARBA" id="ARBA00041377"/>
    </source>
</evidence>
<comment type="similarity">
    <text evidence="1">Belongs to the four-carbon acid sugar kinase family.</text>
</comment>
<evidence type="ECO:0000256" key="2">
    <source>
        <dbReference type="ARBA" id="ARBA00022679"/>
    </source>
</evidence>
<evidence type="ECO:0000256" key="4">
    <source>
        <dbReference type="ARBA" id="ARBA00022777"/>
    </source>
</evidence>
<dbReference type="RefSeq" id="WP_307634302.1">
    <property type="nucleotide sequence ID" value="NZ_JAUSQL010000001.1"/>
</dbReference>
<comment type="catalytic activity">
    <reaction evidence="8">
        <text>3-dehydro-D-erythronate + ATP = 3-dehydro-4-O-phospho-D-erythronate + ADP + H(+)</text>
        <dbReference type="Rhea" id="RHEA:52556"/>
        <dbReference type="ChEBI" id="CHEBI:15378"/>
        <dbReference type="ChEBI" id="CHEBI:30616"/>
        <dbReference type="ChEBI" id="CHEBI:57958"/>
        <dbReference type="ChEBI" id="CHEBI:136593"/>
        <dbReference type="ChEBI" id="CHEBI:456216"/>
        <dbReference type="EC" id="2.7.1.217"/>
    </reaction>
</comment>
<dbReference type="InterPro" id="IPR031475">
    <property type="entry name" value="NBD_C"/>
</dbReference>
<feature type="domain" description="Four-carbon acid sugar kinase N-terminal" evidence="13">
    <location>
        <begin position="5"/>
        <end position="232"/>
    </location>
</feature>
<dbReference type="Proteomes" id="UP001230145">
    <property type="component" value="Unassembled WGS sequence"/>
</dbReference>
<keyword evidence="2" id="KW-0808">Transferase</keyword>
<proteinExistence type="inferred from homology"/>
<dbReference type="Gene3D" id="3.40.980.20">
    <property type="entry name" value="Four-carbon acid sugar kinase, nucleotide binding domain"/>
    <property type="match status" value="1"/>
</dbReference>
<evidence type="ECO:0000256" key="11">
    <source>
        <dbReference type="ARBA" id="ARBA00039461"/>
    </source>
</evidence>
<evidence type="ECO:0000256" key="10">
    <source>
        <dbReference type="ARBA" id="ARBA00039095"/>
    </source>
</evidence>
<dbReference type="InterPro" id="IPR042213">
    <property type="entry name" value="NBD_C_sf"/>
</dbReference>